<proteinExistence type="predicted"/>
<name>A0A0B4D3D3_9FLAO</name>
<feature type="region of interest" description="Disordered" evidence="1">
    <location>
        <begin position="1"/>
        <end position="37"/>
    </location>
</feature>
<evidence type="ECO:0000313" key="3">
    <source>
        <dbReference type="Proteomes" id="UP000031167"/>
    </source>
</evidence>
<dbReference type="RefSeq" id="WP_039373229.1">
    <property type="nucleotide sequence ID" value="NZ_JWTA01000023.1"/>
</dbReference>
<organism evidence="2 3">
    <name type="scientific">Chryseobacterium taiwanense</name>
    <dbReference type="NCBI Taxonomy" id="363331"/>
    <lineage>
        <taxon>Bacteria</taxon>
        <taxon>Pseudomonadati</taxon>
        <taxon>Bacteroidota</taxon>
        <taxon>Flavobacteriia</taxon>
        <taxon>Flavobacteriales</taxon>
        <taxon>Weeksellaceae</taxon>
        <taxon>Chryseobacterium group</taxon>
        <taxon>Chryseobacterium</taxon>
    </lineage>
</organism>
<dbReference type="STRING" id="363331.RM51_18745"/>
<gene>
    <name evidence="2" type="ORF">RM51_18745</name>
</gene>
<evidence type="ECO:0000256" key="1">
    <source>
        <dbReference type="SAM" id="MobiDB-lite"/>
    </source>
</evidence>
<feature type="compositionally biased region" description="Basic and acidic residues" evidence="1">
    <location>
        <begin position="1"/>
        <end position="10"/>
    </location>
</feature>
<accession>A0A0B4D3D3</accession>
<reference evidence="2 3" key="1">
    <citation type="submission" date="2014-12" db="EMBL/GenBank/DDBJ databases">
        <title>Genome sequencing of Chryseobacterium taiwanense TPW19.</title>
        <authorList>
            <person name="Tan P.W."/>
            <person name="Chan K.-G."/>
        </authorList>
    </citation>
    <scope>NUCLEOTIDE SEQUENCE [LARGE SCALE GENOMIC DNA]</scope>
    <source>
        <strain evidence="2 3">TPW19</strain>
    </source>
</reference>
<sequence>MDTNRFKASHDFSNIQKNLSHNRGYHTGSHSQQTDMKSLAHEASKNGFMTHTQKTAKEVWMEIQEMNSKSWNKHQR</sequence>
<dbReference type="EMBL" id="JWTA01000023">
    <property type="protein sequence ID" value="KIC61181.1"/>
    <property type="molecule type" value="Genomic_DNA"/>
</dbReference>
<dbReference type="Proteomes" id="UP000031167">
    <property type="component" value="Unassembled WGS sequence"/>
</dbReference>
<feature type="compositionally biased region" description="Polar residues" evidence="1">
    <location>
        <begin position="11"/>
        <end position="21"/>
    </location>
</feature>
<keyword evidence="3" id="KW-1185">Reference proteome</keyword>
<dbReference type="OrthoDB" id="1270386at2"/>
<dbReference type="AlphaFoldDB" id="A0A0B4D3D3"/>
<evidence type="ECO:0000313" key="2">
    <source>
        <dbReference type="EMBL" id="KIC61181.1"/>
    </source>
</evidence>
<comment type="caution">
    <text evidence="2">The sequence shown here is derived from an EMBL/GenBank/DDBJ whole genome shotgun (WGS) entry which is preliminary data.</text>
</comment>
<protein>
    <submittedName>
        <fullName evidence="2">Prevent-host-death protein</fullName>
    </submittedName>
</protein>